<organism evidence="2 3">
    <name type="scientific">Anoxybacillus andreesenii</name>
    <dbReference type="NCBI Taxonomy" id="1325932"/>
    <lineage>
        <taxon>Bacteria</taxon>
        <taxon>Bacillati</taxon>
        <taxon>Bacillota</taxon>
        <taxon>Bacilli</taxon>
        <taxon>Bacillales</taxon>
        <taxon>Anoxybacillaceae</taxon>
        <taxon>Anoxybacillus</taxon>
    </lineage>
</organism>
<dbReference type="InterPro" id="IPR005039">
    <property type="entry name" value="Ant_C"/>
</dbReference>
<accession>A0ABT9UZP8</accession>
<dbReference type="Pfam" id="PF02498">
    <property type="entry name" value="Bro-N"/>
    <property type="match status" value="1"/>
</dbReference>
<sequence>MNGLQVFHSSEFGQLEVMVIDGKEYFPATEVAKMLCYNNPHQAIIKNCRYLSKREVPHPQSKGKTIVKNFIPEGDVYRLIIGASSQSKNKEVKKKAEQFEHWIFDEVLPDIRKHGLYASESLLDDILKNPDLGIKLFTEYKEAKEKARKLELENAQHKQIIGELRPKASYYDLILQNKSVVPISLIAKDYGLSARKLNAILYELGVQYKMGKTWLLYQKYAELGYTQSKTHAIDADKSVMHTYWTQKGRLFLYDLLKNEKDLVPLIERSIKTA</sequence>
<keyword evidence="3" id="KW-1185">Reference proteome</keyword>
<dbReference type="PANTHER" id="PTHR36180:SF2">
    <property type="entry name" value="BRO FAMILY PROTEIN"/>
    <property type="match status" value="1"/>
</dbReference>
<evidence type="ECO:0000313" key="2">
    <source>
        <dbReference type="EMBL" id="MDQ0154176.1"/>
    </source>
</evidence>
<dbReference type="Proteomes" id="UP001231362">
    <property type="component" value="Unassembled WGS sequence"/>
</dbReference>
<dbReference type="InterPro" id="IPR003497">
    <property type="entry name" value="BRO_N_domain"/>
</dbReference>
<dbReference type="PROSITE" id="PS51750">
    <property type="entry name" value="BRO_N"/>
    <property type="match status" value="1"/>
</dbReference>
<proteinExistence type="predicted"/>
<dbReference type="EMBL" id="JAUSTU010000002">
    <property type="protein sequence ID" value="MDQ0154176.1"/>
    <property type="molecule type" value="Genomic_DNA"/>
</dbReference>
<evidence type="ECO:0000259" key="1">
    <source>
        <dbReference type="PROSITE" id="PS51750"/>
    </source>
</evidence>
<dbReference type="Pfam" id="PF03374">
    <property type="entry name" value="ANT"/>
    <property type="match status" value="1"/>
</dbReference>
<dbReference type="RefSeq" id="WP_307148794.1">
    <property type="nucleotide sequence ID" value="NZ_JAUSTU010000002.1"/>
</dbReference>
<dbReference type="PANTHER" id="PTHR36180">
    <property type="entry name" value="DNA-BINDING PROTEIN-RELATED-RELATED"/>
    <property type="match status" value="1"/>
</dbReference>
<protein>
    <submittedName>
        <fullName evidence="2">Prophage antirepressor-like protein</fullName>
    </submittedName>
</protein>
<gene>
    <name evidence="2" type="ORF">J2S07_000480</name>
</gene>
<name>A0ABT9UZP8_9BACL</name>
<comment type="caution">
    <text evidence="2">The sequence shown here is derived from an EMBL/GenBank/DDBJ whole genome shotgun (WGS) entry which is preliminary data.</text>
</comment>
<dbReference type="SMART" id="SM01040">
    <property type="entry name" value="Bro-N"/>
    <property type="match status" value="1"/>
</dbReference>
<evidence type="ECO:0000313" key="3">
    <source>
        <dbReference type="Proteomes" id="UP001231362"/>
    </source>
</evidence>
<reference evidence="2 3" key="1">
    <citation type="submission" date="2023-07" db="EMBL/GenBank/DDBJ databases">
        <title>Genomic Encyclopedia of Type Strains, Phase IV (KMG-IV): sequencing the most valuable type-strain genomes for metagenomic binning, comparative biology and taxonomic classification.</title>
        <authorList>
            <person name="Goeker M."/>
        </authorList>
    </citation>
    <scope>NUCLEOTIDE SEQUENCE [LARGE SCALE GENOMIC DNA]</scope>
    <source>
        <strain evidence="2 3">DSM 23948</strain>
    </source>
</reference>
<feature type="domain" description="Bro-N" evidence="1">
    <location>
        <begin position="1"/>
        <end position="115"/>
    </location>
</feature>